<dbReference type="InterPro" id="IPR019354">
    <property type="entry name" value="SMG8-like"/>
</dbReference>
<evidence type="ECO:0000256" key="5">
    <source>
        <dbReference type="SAM" id="MobiDB-lite"/>
    </source>
</evidence>
<evidence type="ECO:0000313" key="6">
    <source>
        <dbReference type="EMBL" id="CAD5115211.1"/>
    </source>
</evidence>
<evidence type="ECO:0000313" key="7">
    <source>
        <dbReference type="Proteomes" id="UP000549394"/>
    </source>
</evidence>
<name>A0A7I8VIW3_9ANNE</name>
<gene>
    <name evidence="6" type="ORF">DGYR_LOCUS3975</name>
</gene>
<evidence type="ECO:0000256" key="3">
    <source>
        <dbReference type="ARBA" id="ARBA00029509"/>
    </source>
</evidence>
<keyword evidence="7" id="KW-1185">Reference proteome</keyword>
<feature type="compositionally biased region" description="Low complexity" evidence="5">
    <location>
        <begin position="792"/>
        <end position="806"/>
    </location>
</feature>
<feature type="compositionally biased region" description="Basic and acidic residues" evidence="5">
    <location>
        <begin position="812"/>
        <end position="826"/>
    </location>
</feature>
<accession>A0A7I8VIW3</accession>
<dbReference type="EMBL" id="CAJFCJ010000006">
    <property type="protein sequence ID" value="CAD5115211.1"/>
    <property type="molecule type" value="Genomic_DNA"/>
</dbReference>
<dbReference type="OrthoDB" id="63589at2759"/>
<dbReference type="Proteomes" id="UP000549394">
    <property type="component" value="Unassembled WGS sequence"/>
</dbReference>
<dbReference type="AlphaFoldDB" id="A0A7I8VIW3"/>
<dbReference type="Pfam" id="PF10220">
    <property type="entry name" value="Smg8_Smg9"/>
    <property type="match status" value="2"/>
</dbReference>
<protein>
    <recommendedName>
        <fullName evidence="3 4">Nonsense-mediated mRNA decay factor SMG8</fullName>
    </recommendedName>
</protein>
<evidence type="ECO:0000256" key="1">
    <source>
        <dbReference type="ARBA" id="ARBA00006443"/>
    </source>
</evidence>
<comment type="similarity">
    <text evidence="1 4">Belongs to the SMG8 family.</text>
</comment>
<reference evidence="6 7" key="1">
    <citation type="submission" date="2020-08" db="EMBL/GenBank/DDBJ databases">
        <authorList>
            <person name="Hejnol A."/>
        </authorList>
    </citation>
    <scope>NUCLEOTIDE SEQUENCE [LARGE SCALE GENOMIC DNA]</scope>
</reference>
<evidence type="ECO:0000256" key="4">
    <source>
        <dbReference type="RuleBase" id="RU367133"/>
    </source>
</evidence>
<comment type="caution">
    <text evidence="6">The sequence shown here is derived from an EMBL/GenBank/DDBJ whole genome shotgun (WGS) entry which is preliminary data.</text>
</comment>
<organism evidence="6 7">
    <name type="scientific">Dimorphilus gyrociliatus</name>
    <dbReference type="NCBI Taxonomy" id="2664684"/>
    <lineage>
        <taxon>Eukaryota</taxon>
        <taxon>Metazoa</taxon>
        <taxon>Spiralia</taxon>
        <taxon>Lophotrochozoa</taxon>
        <taxon>Annelida</taxon>
        <taxon>Polychaeta</taxon>
        <taxon>Polychaeta incertae sedis</taxon>
        <taxon>Dinophilidae</taxon>
        <taxon>Dimorphilus</taxon>
    </lineage>
</organism>
<dbReference type="GO" id="GO:0000184">
    <property type="term" value="P:nuclear-transcribed mRNA catabolic process, nonsense-mediated decay"/>
    <property type="evidence" value="ECO:0007669"/>
    <property type="project" value="UniProtKB-UniRule"/>
</dbReference>
<feature type="region of interest" description="Disordered" evidence="5">
    <location>
        <begin position="753"/>
        <end position="826"/>
    </location>
</feature>
<dbReference type="PANTHER" id="PTHR13091">
    <property type="entry name" value="AMPLIFIED IN BREAST CANCER 2-RELATED"/>
    <property type="match status" value="1"/>
</dbReference>
<keyword evidence="2 4" id="KW-0866">Nonsense-mediated mRNA decay</keyword>
<comment type="function">
    <text evidence="4">Involved in nonsense-mediated decay (NMD) of mRNAs containing premature stop codons.</text>
</comment>
<dbReference type="PANTHER" id="PTHR13091:SF0">
    <property type="entry name" value="NONSENSE-MEDIATED MRNA DECAY FACTOR SMG8"/>
    <property type="match status" value="1"/>
</dbReference>
<evidence type="ECO:0000256" key="2">
    <source>
        <dbReference type="ARBA" id="ARBA00023161"/>
    </source>
</evidence>
<proteinExistence type="inferred from homology"/>
<feature type="compositionally biased region" description="Polar residues" evidence="5">
    <location>
        <begin position="760"/>
        <end position="782"/>
    </location>
</feature>
<sequence length="1059" mass="121214">MANEGENYAKLKYFTFPLEFDPKNFPNDKICVVSVLGKSKNGVVNSKAMCLQELLNRCNEGLTSTRLDSSFKSQISAFFDEKSNVMYVHLHSPLDADKLQLILKDNKEMSERSCGKNITNMAPFHRNKRKASRNKQDFKWDLKLDPDLIKWFGADEELEKIKRARKLSKSKQNIAMNLHLPLGVQNRPYSMTIAYSELNNVLIDGKEVTLETSNRGNSNDIDSIYDENLKPSNIPNDETTLFCPLLKELMKSEKISELVSKCKEDITRYESLLISLNKDIRTLELELRTTNITKMTSQASKLLHLSNTRLSFVSKPFVKIWEKAEYEFSKAALWLFSISHILLLTQAASTFDMSYVRTFRIVDSLRRKLGSIVSDELSSKDISKEWASSGRLCSPRVLFTFETCNIDQSNWDINKARHKVPPLTRLQHKMEDYIYGLLRKSRVITDISSNSLFAVPINQEFVYIHEYGVKESPLTNLSNRRQSSRKKSQNSFASEISSDENCIHKSLADFVTEHVHVASTTGFNDNARKYQGNSYFELPECSKWLEISQLLYNIFINEEVANMHKNYFEIEMRKPLSMFSSFSKNNCESAYPSAVNIYKEKLPKYYTKQTHESKLNTAIEYMKKTCRGPELNTFLQRLTDECTGMWQKERRLCEAVSISGRACNKKAHRSPADKITEENKQWPVSDHSNDVHTRAFCNCGNTCADKPDPFDIKFANKLFYDNLEKNCCQSMVHLNLPVFQPSVTEPKVFKLSKADEGGEPQQNLSEVDASTTYNLDLSQPSLSRMDEHSDLAENQNAESENQNAEGENQETEFFKEPSTKEVERQHSTTEYLNGMLHTKSPGSLLPLFPSFSLLKVGNYSWYDPNVGLRQTGFIQNSFLCFWDVRNPRGADQANRSTVWKNYGSSNTHEVKLFLGNEYECALGHRFFAHHPEKIFKSQTLRKDNARKILNSDVPLYFPCPCKTEDSGNVAVAQLMRVWVAIPKAPVHVSLNPRIRPGPEDGTPTFVLSRDGPIDLTHDAVWVLRLPHLYSSDDVNYLCSSSTMNSCRVLKGMFNISRIA</sequence>